<name>A0A1S8A6T5_ROSNE</name>
<sequence length="185" mass="19990">MPPNSTSPHPPALVASMQELQEWALRTADGGGFRAWRDGALGPAGEGRAVVRTCGGVQLVARRLPEPEQSTATTAATTTAATTTIRPEDREPSPFWLSPSIEAETITTTTTTGTTGTEDAIVEARTRDDFVAALRRACRPWSSGSAWHARSDPDARARIRYRGVVWQLAAAERAATPRPDRNSRR</sequence>
<evidence type="ECO:0000313" key="1">
    <source>
        <dbReference type="EMBL" id="GAW25807.1"/>
    </source>
</evidence>
<accession>A0A1S8A6T5</accession>
<protein>
    <submittedName>
        <fullName evidence="1">Uncharacterized protein</fullName>
    </submittedName>
</protein>
<proteinExistence type="predicted"/>
<organism evidence="1">
    <name type="scientific">Rosellinia necatrix</name>
    <name type="common">White root-rot fungus</name>
    <dbReference type="NCBI Taxonomy" id="77044"/>
    <lineage>
        <taxon>Eukaryota</taxon>
        <taxon>Fungi</taxon>
        <taxon>Dikarya</taxon>
        <taxon>Ascomycota</taxon>
        <taxon>Pezizomycotina</taxon>
        <taxon>Sordariomycetes</taxon>
        <taxon>Xylariomycetidae</taxon>
        <taxon>Xylariales</taxon>
        <taxon>Xylariaceae</taxon>
        <taxon>Rosellinia</taxon>
    </lineage>
</organism>
<evidence type="ECO:0000313" key="2">
    <source>
        <dbReference type="Proteomes" id="UP000054516"/>
    </source>
</evidence>
<keyword evidence="2" id="KW-1185">Reference proteome</keyword>
<dbReference type="AlphaFoldDB" id="A0A1S8A6T5"/>
<dbReference type="Proteomes" id="UP000054516">
    <property type="component" value="Unassembled WGS sequence"/>
</dbReference>
<dbReference type="EMBL" id="DF977458">
    <property type="protein sequence ID" value="GAW25807.1"/>
    <property type="molecule type" value="Genomic_DNA"/>
</dbReference>
<reference evidence="1" key="1">
    <citation type="submission" date="2016-03" db="EMBL/GenBank/DDBJ databases">
        <title>Draft genome sequence of Rosellinia necatrix.</title>
        <authorList>
            <person name="Kanematsu S."/>
        </authorList>
    </citation>
    <scope>NUCLEOTIDE SEQUENCE [LARGE SCALE GENOMIC DNA]</scope>
    <source>
        <strain evidence="1">W97</strain>
    </source>
</reference>
<gene>
    <name evidence="1" type="ORF">SAMD00023353_1301720</name>
</gene>